<dbReference type="GO" id="GO:0005975">
    <property type="term" value="P:carbohydrate metabolic process"/>
    <property type="evidence" value="ECO:0007669"/>
    <property type="project" value="InterPro"/>
</dbReference>
<dbReference type="OrthoDB" id="192832at2759"/>
<feature type="signal peptide" evidence="1">
    <location>
        <begin position="1"/>
        <end position="19"/>
    </location>
</feature>
<dbReference type="Proteomes" id="UP000887229">
    <property type="component" value="Unassembled WGS sequence"/>
</dbReference>
<dbReference type="SUPFAM" id="SSF49899">
    <property type="entry name" value="Concanavalin A-like lectins/glucanases"/>
    <property type="match status" value="1"/>
</dbReference>
<evidence type="ECO:0000256" key="1">
    <source>
        <dbReference type="SAM" id="SignalP"/>
    </source>
</evidence>
<feature type="domain" description="GH16" evidence="2">
    <location>
        <begin position="30"/>
        <end position="287"/>
    </location>
</feature>
<keyword evidence="4" id="KW-1185">Reference proteome</keyword>
<reference evidence="3" key="1">
    <citation type="journal article" date="2021" name="IMA Fungus">
        <title>Genomic characterization of three marine fungi, including Emericellopsis atlantica sp. nov. with signatures of a generalist lifestyle and marine biomass degradation.</title>
        <authorList>
            <person name="Hagestad O.C."/>
            <person name="Hou L."/>
            <person name="Andersen J.H."/>
            <person name="Hansen E.H."/>
            <person name="Altermark B."/>
            <person name="Li C."/>
            <person name="Kuhnert E."/>
            <person name="Cox R.J."/>
            <person name="Crous P.W."/>
            <person name="Spatafora J.W."/>
            <person name="Lail K."/>
            <person name="Amirebrahimi M."/>
            <person name="Lipzen A."/>
            <person name="Pangilinan J."/>
            <person name="Andreopoulos W."/>
            <person name="Hayes R.D."/>
            <person name="Ng V."/>
            <person name="Grigoriev I.V."/>
            <person name="Jackson S.A."/>
            <person name="Sutton T.D.S."/>
            <person name="Dobson A.D.W."/>
            <person name="Rama T."/>
        </authorList>
    </citation>
    <scope>NUCLEOTIDE SEQUENCE</scope>
    <source>
        <strain evidence="3">TS7</strain>
    </source>
</reference>
<keyword evidence="1" id="KW-0732">Signal</keyword>
<dbReference type="GeneID" id="70293470"/>
<dbReference type="Pfam" id="PF26113">
    <property type="entry name" value="GH16_XgeA"/>
    <property type="match status" value="1"/>
</dbReference>
<evidence type="ECO:0000313" key="3">
    <source>
        <dbReference type="EMBL" id="KAG9249413.1"/>
    </source>
</evidence>
<protein>
    <submittedName>
        <fullName evidence="3">Concanavalin A-like lectin/glucanase domain-containing protein</fullName>
    </submittedName>
</protein>
<comment type="caution">
    <text evidence="3">The sequence shown here is derived from an EMBL/GenBank/DDBJ whole genome shotgun (WGS) entry which is preliminary data.</text>
</comment>
<evidence type="ECO:0000259" key="2">
    <source>
        <dbReference type="PROSITE" id="PS51762"/>
    </source>
</evidence>
<dbReference type="GO" id="GO:0004553">
    <property type="term" value="F:hydrolase activity, hydrolyzing O-glycosyl compounds"/>
    <property type="evidence" value="ECO:0007669"/>
    <property type="project" value="InterPro"/>
</dbReference>
<accession>A0A9P7ZC17</accession>
<dbReference type="Gene3D" id="2.60.120.200">
    <property type="match status" value="1"/>
</dbReference>
<sequence>MHLQNFLAALLPFVTVVVAWQSPQYAGYTRRWQATFIGPADALPNSNNWNVINSAQVYNNELQRYTNKKANIRFNGDGALQLIPRRDANAPRGWTSGRIESKYTLTPTAGKITRVESSLRIAGNPQKNKQGLWPAFWMLGASYRQGVKWPECGEIDIMENINGQNIGYGVVHCDKGPGGACNEPIGLASTTTLPDNQFHVWRVEIDRTNSNFKSQTITWYMDGKQFHRITGAQVNNSAVWATLAQKPLYIILNVAMGGDWAGPPNANTWGGTGSMMEVGYVAHYVSN</sequence>
<dbReference type="PANTHER" id="PTHR10963">
    <property type="entry name" value="GLYCOSYL HYDROLASE-RELATED"/>
    <property type="match status" value="1"/>
</dbReference>
<dbReference type="RefSeq" id="XP_046113337.1">
    <property type="nucleotide sequence ID" value="XM_046262567.1"/>
</dbReference>
<dbReference type="InterPro" id="IPR050546">
    <property type="entry name" value="Glycosyl_Hydrlase_16"/>
</dbReference>
<dbReference type="EMBL" id="MU251312">
    <property type="protein sequence ID" value="KAG9249413.1"/>
    <property type="molecule type" value="Genomic_DNA"/>
</dbReference>
<gene>
    <name evidence="3" type="ORF">F5Z01DRAFT_641216</name>
</gene>
<proteinExistence type="predicted"/>
<organism evidence="3 4">
    <name type="scientific">Emericellopsis atlantica</name>
    <dbReference type="NCBI Taxonomy" id="2614577"/>
    <lineage>
        <taxon>Eukaryota</taxon>
        <taxon>Fungi</taxon>
        <taxon>Dikarya</taxon>
        <taxon>Ascomycota</taxon>
        <taxon>Pezizomycotina</taxon>
        <taxon>Sordariomycetes</taxon>
        <taxon>Hypocreomycetidae</taxon>
        <taxon>Hypocreales</taxon>
        <taxon>Bionectriaceae</taxon>
        <taxon>Emericellopsis</taxon>
    </lineage>
</organism>
<feature type="chain" id="PRO_5040310133" evidence="1">
    <location>
        <begin position="20"/>
        <end position="287"/>
    </location>
</feature>
<dbReference type="CDD" id="cd02182">
    <property type="entry name" value="GH16_Strep_laminarinase_like"/>
    <property type="match status" value="1"/>
</dbReference>
<dbReference type="PROSITE" id="PS51762">
    <property type="entry name" value="GH16_2"/>
    <property type="match status" value="1"/>
</dbReference>
<evidence type="ECO:0000313" key="4">
    <source>
        <dbReference type="Proteomes" id="UP000887229"/>
    </source>
</evidence>
<dbReference type="PANTHER" id="PTHR10963:SF60">
    <property type="entry name" value="GRAM-NEGATIVE BACTERIA-BINDING PROTEIN 1-RELATED"/>
    <property type="match status" value="1"/>
</dbReference>
<dbReference type="InterPro" id="IPR013320">
    <property type="entry name" value="ConA-like_dom_sf"/>
</dbReference>
<name>A0A9P7ZC17_9HYPO</name>
<dbReference type="InterPro" id="IPR000757">
    <property type="entry name" value="Beta-glucanase-like"/>
</dbReference>
<dbReference type="AlphaFoldDB" id="A0A9P7ZC17"/>